<comment type="caution">
    <text evidence="1">The sequence shown here is derived from an EMBL/GenBank/DDBJ whole genome shotgun (WGS) entry which is preliminary data.</text>
</comment>
<evidence type="ECO:0000313" key="2">
    <source>
        <dbReference type="Proteomes" id="UP001059596"/>
    </source>
</evidence>
<dbReference type="AlphaFoldDB" id="A0A9P9YT69"/>
<evidence type="ECO:0000313" key="1">
    <source>
        <dbReference type="EMBL" id="KAI8042224.1"/>
    </source>
</evidence>
<gene>
    <name evidence="1" type="ORF">M5D96_003526</name>
</gene>
<name>A0A9P9YT69_9MUSC</name>
<dbReference type="EMBL" id="JAMKOV010000002">
    <property type="protein sequence ID" value="KAI8042224.1"/>
    <property type="molecule type" value="Genomic_DNA"/>
</dbReference>
<accession>A0A9P9YT69</accession>
<organism evidence="1 2">
    <name type="scientific">Drosophila gunungcola</name>
    <name type="common">fruit fly</name>
    <dbReference type="NCBI Taxonomy" id="103775"/>
    <lineage>
        <taxon>Eukaryota</taxon>
        <taxon>Metazoa</taxon>
        <taxon>Ecdysozoa</taxon>
        <taxon>Arthropoda</taxon>
        <taxon>Hexapoda</taxon>
        <taxon>Insecta</taxon>
        <taxon>Pterygota</taxon>
        <taxon>Neoptera</taxon>
        <taxon>Endopterygota</taxon>
        <taxon>Diptera</taxon>
        <taxon>Brachycera</taxon>
        <taxon>Muscomorpha</taxon>
        <taxon>Ephydroidea</taxon>
        <taxon>Drosophilidae</taxon>
        <taxon>Drosophila</taxon>
        <taxon>Sophophora</taxon>
    </lineage>
</organism>
<dbReference type="Proteomes" id="UP001059596">
    <property type="component" value="Unassembled WGS sequence"/>
</dbReference>
<keyword evidence="2" id="KW-1185">Reference proteome</keyword>
<protein>
    <submittedName>
        <fullName evidence="1">Uncharacterized protein</fullName>
    </submittedName>
</protein>
<sequence length="82" mass="9632">MPLCTKAPRRRQRRTNKEHLFSMCQPRFIHIYVFRKPVQSVATPLHSTSLQLQFHAGISETQRILQSLMSPHKSRLALCFMI</sequence>
<reference evidence="1" key="1">
    <citation type="journal article" date="2023" name="Genome Biol. Evol.">
        <title>Long-read-based Genome Assembly of Drosophila gunungcola Reveals Fewer Chemosensory Genes in Flower-breeding Species.</title>
        <authorList>
            <person name="Negi A."/>
            <person name="Liao B.Y."/>
            <person name="Yeh S.D."/>
        </authorList>
    </citation>
    <scope>NUCLEOTIDE SEQUENCE</scope>
    <source>
        <strain evidence="1">Sukarami</strain>
    </source>
</reference>
<proteinExistence type="predicted"/>